<dbReference type="InterPro" id="IPR035906">
    <property type="entry name" value="MetI-like_sf"/>
</dbReference>
<keyword evidence="5 8" id="KW-0812">Transmembrane</keyword>
<comment type="similarity">
    <text evidence="2">Belongs to the binding-protein-dependent transport system permease family. CysTW subfamily.</text>
</comment>
<keyword evidence="11" id="KW-1185">Reference proteome</keyword>
<evidence type="ECO:0000256" key="7">
    <source>
        <dbReference type="ARBA" id="ARBA00023136"/>
    </source>
</evidence>
<feature type="transmembrane region" description="Helical" evidence="8">
    <location>
        <begin position="32"/>
        <end position="51"/>
    </location>
</feature>
<name>A0A1B1UJU1_9BRAD</name>
<feature type="domain" description="ABC transmembrane type-1" evidence="9">
    <location>
        <begin position="198"/>
        <end position="404"/>
    </location>
</feature>
<evidence type="ECO:0000313" key="10">
    <source>
        <dbReference type="EMBL" id="ANW03026.1"/>
    </source>
</evidence>
<evidence type="ECO:0000256" key="2">
    <source>
        <dbReference type="ARBA" id="ARBA00007069"/>
    </source>
</evidence>
<evidence type="ECO:0000256" key="3">
    <source>
        <dbReference type="ARBA" id="ARBA00022448"/>
    </source>
</evidence>
<keyword evidence="6 8" id="KW-1133">Transmembrane helix</keyword>
<dbReference type="PANTHER" id="PTHR42929">
    <property type="entry name" value="INNER MEMBRANE ABC TRANSPORTER PERMEASE PROTEIN YDCU-RELATED-RELATED"/>
    <property type="match status" value="1"/>
</dbReference>
<feature type="transmembrane region" description="Helical" evidence="8">
    <location>
        <begin position="197"/>
        <end position="222"/>
    </location>
</feature>
<keyword evidence="3 8" id="KW-0813">Transport</keyword>
<proteinExistence type="inferred from homology"/>
<feature type="transmembrane region" description="Helical" evidence="8">
    <location>
        <begin position="340"/>
        <end position="361"/>
    </location>
</feature>
<sequence>MVTMAAQIAGRFDSVPLRAQLQRVERRRKLKAFTLVLPLLLFILIAFAFPITRMMFNAVHDDTLLALMPRTMAALSGWDGKDLPDENAYAALAEDLKQAWAQRTTGAIGQRMNYQLSGVGSEVTSSARKASTLSGGPYKATMIEINPIWGQRDIWSLLKRGSSAYTAYYLLRSIDYQYDSDSKIVASPPDQSIFRDAFLRTLGISVGVTVATLLLGFPVAYLLATLPPRISNPLMIMVVLPFWTSVLVRTTAWVVLLQQHGLVNDALIALHIISQPAELIFNRLGTVVAMTHIQLPFTLLPIYSVMKTISPSHVRAARSLGAGPFYAFWKVYFPQTLSGIAAGCLLTFILCLGYYITPALVGGPSDQMIAYFIAYYTNEQLNWGMASALGFILLIATLVLYYVFNKLVGVDRIKMG</sequence>
<dbReference type="Proteomes" id="UP000092839">
    <property type="component" value="Chromosome"/>
</dbReference>
<dbReference type="RefSeq" id="WP_065730217.1">
    <property type="nucleotide sequence ID" value="NZ_CP016428.1"/>
</dbReference>
<evidence type="ECO:0000256" key="5">
    <source>
        <dbReference type="ARBA" id="ARBA00022692"/>
    </source>
</evidence>
<comment type="subcellular location">
    <subcellularLocation>
        <location evidence="1 8">Cell membrane</location>
        <topology evidence="1 8">Multi-pass membrane protein</topology>
    </subcellularLocation>
</comment>
<dbReference type="Pfam" id="PF00528">
    <property type="entry name" value="BPD_transp_1"/>
    <property type="match status" value="1"/>
</dbReference>
<dbReference type="CDD" id="cd06261">
    <property type="entry name" value="TM_PBP2"/>
    <property type="match status" value="1"/>
</dbReference>
<gene>
    <name evidence="10" type="ORF">LMTR13_25600</name>
</gene>
<dbReference type="PROSITE" id="PS50928">
    <property type="entry name" value="ABC_TM1"/>
    <property type="match status" value="1"/>
</dbReference>
<dbReference type="EMBL" id="CP016428">
    <property type="protein sequence ID" value="ANW03026.1"/>
    <property type="molecule type" value="Genomic_DNA"/>
</dbReference>
<dbReference type="SUPFAM" id="SSF161098">
    <property type="entry name" value="MetI-like"/>
    <property type="match status" value="1"/>
</dbReference>
<evidence type="ECO:0000256" key="4">
    <source>
        <dbReference type="ARBA" id="ARBA00022475"/>
    </source>
</evidence>
<feature type="transmembrane region" description="Helical" evidence="8">
    <location>
        <begin position="234"/>
        <end position="256"/>
    </location>
</feature>
<dbReference type="GO" id="GO:0005886">
    <property type="term" value="C:plasma membrane"/>
    <property type="evidence" value="ECO:0007669"/>
    <property type="project" value="UniProtKB-SubCell"/>
</dbReference>
<accession>A0A1B1UJU1</accession>
<dbReference type="GO" id="GO:0055085">
    <property type="term" value="P:transmembrane transport"/>
    <property type="evidence" value="ECO:0007669"/>
    <property type="project" value="InterPro"/>
</dbReference>
<evidence type="ECO:0000256" key="1">
    <source>
        <dbReference type="ARBA" id="ARBA00004651"/>
    </source>
</evidence>
<evidence type="ECO:0000313" key="11">
    <source>
        <dbReference type="Proteomes" id="UP000092839"/>
    </source>
</evidence>
<evidence type="ECO:0000256" key="8">
    <source>
        <dbReference type="RuleBase" id="RU363032"/>
    </source>
</evidence>
<evidence type="ECO:0000256" key="6">
    <source>
        <dbReference type="ARBA" id="ARBA00022989"/>
    </source>
</evidence>
<dbReference type="KEGG" id="bic:LMTR13_25600"/>
<keyword evidence="4" id="KW-1003">Cell membrane</keyword>
<dbReference type="PANTHER" id="PTHR42929:SF5">
    <property type="entry name" value="ABC TRANSPORTER PERMEASE PROTEIN"/>
    <property type="match status" value="1"/>
</dbReference>
<keyword evidence="7 8" id="KW-0472">Membrane</keyword>
<protein>
    <submittedName>
        <fullName evidence="10">ABC transporter permease</fullName>
    </submittedName>
</protein>
<evidence type="ECO:0000259" key="9">
    <source>
        <dbReference type="PROSITE" id="PS50928"/>
    </source>
</evidence>
<dbReference type="InterPro" id="IPR000515">
    <property type="entry name" value="MetI-like"/>
</dbReference>
<organism evidence="10 11">
    <name type="scientific">Bradyrhizobium icense</name>
    <dbReference type="NCBI Taxonomy" id="1274631"/>
    <lineage>
        <taxon>Bacteria</taxon>
        <taxon>Pseudomonadati</taxon>
        <taxon>Pseudomonadota</taxon>
        <taxon>Alphaproteobacteria</taxon>
        <taxon>Hyphomicrobiales</taxon>
        <taxon>Nitrobacteraceae</taxon>
        <taxon>Bradyrhizobium</taxon>
    </lineage>
</organism>
<reference evidence="10 11" key="1">
    <citation type="submission" date="2016-07" db="EMBL/GenBank/DDBJ databases">
        <title>Complete genome sequence of Bradyrhizobium icense LMTR 13T, a potential inoculant strain isolated from lima bean (Phaseolus lunatus) in Peru.</title>
        <authorList>
            <person name="Ormeno-Orrillo E."/>
            <person name="Duran D."/>
            <person name="Rogel M.A."/>
            <person name="Rey L."/>
            <person name="Imperial J."/>
            <person name="Ruiz-Argueso T."/>
            <person name="Martinez-Romero E."/>
        </authorList>
    </citation>
    <scope>NUCLEOTIDE SEQUENCE [LARGE SCALE GENOMIC DNA]</scope>
    <source>
        <strain evidence="10 11">LMTR 13</strain>
    </source>
</reference>
<feature type="transmembrane region" description="Helical" evidence="8">
    <location>
        <begin position="381"/>
        <end position="404"/>
    </location>
</feature>
<dbReference type="OrthoDB" id="9807047at2"/>
<dbReference type="AlphaFoldDB" id="A0A1B1UJU1"/>
<dbReference type="STRING" id="1274631.LMTR13_25600"/>
<dbReference type="Gene3D" id="1.10.3720.10">
    <property type="entry name" value="MetI-like"/>
    <property type="match status" value="1"/>
</dbReference>